<keyword evidence="4" id="KW-0732">Signal</keyword>
<feature type="transmembrane region" description="Helical" evidence="7">
    <location>
        <begin position="195"/>
        <end position="216"/>
    </location>
</feature>
<comment type="subcellular location">
    <subcellularLocation>
        <location evidence="1">Endomembrane system</location>
        <topology evidence="1">Multi-pass membrane protein</topology>
    </subcellularLocation>
    <subcellularLocation>
        <location evidence="7">Endoplasmic reticulum membrane</location>
        <topology evidence="7">Multi-pass membrane protein</topology>
    </subcellularLocation>
</comment>
<keyword evidence="7" id="KW-0256">Endoplasmic reticulum</keyword>
<accession>G4TPQ4</accession>
<sequence>MAQQCHPATIASSHPPKWQTLALRLTRWSCEDDCKYQCSHEMTTKALAENRRREQYYGKWAFWRFCGMQEPASVFFSLLNLYVHIQGGRKLQRQTPPRHAMKPYYLAFTLSNVNLWIWSAVFHTRDMPLTEKLDYFSAAFAMLCGLFYTIVRLFHLYNTPRTAARHRMMRPLAALFSLLFLVHVSYLTLLPRFDYGWNMKVNVAVGLAYNSLWMAYSLPYPPYTRFLGVSNTYRPRFVYVPLLLGMSMIAAVSLEIFDFPPWGRVIDAHSLWHLATVPIVLFWYRFLLHDALEASWKEADKSS</sequence>
<dbReference type="InterPro" id="IPR007217">
    <property type="entry name" value="Per1-like"/>
</dbReference>
<dbReference type="eggNOG" id="KOG2970">
    <property type="taxonomic scope" value="Eukaryota"/>
</dbReference>
<dbReference type="HOGENOM" id="CLU_032917_1_1_1"/>
<protein>
    <recommendedName>
        <fullName evidence="7">Post-GPI attachment to proteins factor 3</fullName>
    </recommendedName>
</protein>
<evidence type="ECO:0000313" key="8">
    <source>
        <dbReference type="EMBL" id="CCA73297.1"/>
    </source>
</evidence>
<evidence type="ECO:0000256" key="7">
    <source>
        <dbReference type="RuleBase" id="RU365066"/>
    </source>
</evidence>
<keyword evidence="3 7" id="KW-0812">Transmembrane</keyword>
<keyword evidence="9" id="KW-1185">Reference proteome</keyword>
<dbReference type="GO" id="GO:0006506">
    <property type="term" value="P:GPI anchor biosynthetic process"/>
    <property type="evidence" value="ECO:0007669"/>
    <property type="project" value="UniProtKB-KW"/>
</dbReference>
<evidence type="ECO:0000256" key="2">
    <source>
        <dbReference type="ARBA" id="ARBA00022502"/>
    </source>
</evidence>
<dbReference type="PANTHER" id="PTHR13148:SF0">
    <property type="entry name" value="POST-GPI ATTACHMENT TO PROTEINS FACTOR 3"/>
    <property type="match status" value="1"/>
</dbReference>
<feature type="transmembrane region" description="Helical" evidence="7">
    <location>
        <begin position="104"/>
        <end position="123"/>
    </location>
</feature>
<evidence type="ECO:0000256" key="4">
    <source>
        <dbReference type="ARBA" id="ARBA00022729"/>
    </source>
</evidence>
<name>G4TPQ4_SERID</name>
<dbReference type="FunCoup" id="G4TPQ4">
    <property type="interactions" value="63"/>
</dbReference>
<proteinExistence type="inferred from homology"/>
<keyword evidence="6 7" id="KW-0472">Membrane</keyword>
<keyword evidence="2 7" id="KW-0337">GPI-anchor biosynthesis</keyword>
<reference evidence="8 9" key="1">
    <citation type="journal article" date="2011" name="PLoS Pathog.">
        <title>Endophytic Life Strategies Decoded by Genome and Transcriptome Analyses of the Mutualistic Root Symbiont Piriformospora indica.</title>
        <authorList>
            <person name="Zuccaro A."/>
            <person name="Lahrmann U."/>
            <person name="Guldener U."/>
            <person name="Langen G."/>
            <person name="Pfiffi S."/>
            <person name="Biedenkopf D."/>
            <person name="Wong P."/>
            <person name="Samans B."/>
            <person name="Grimm C."/>
            <person name="Basiewicz M."/>
            <person name="Murat C."/>
            <person name="Martin F."/>
            <person name="Kogel K.H."/>
        </authorList>
    </citation>
    <scope>NUCLEOTIDE SEQUENCE [LARGE SCALE GENOMIC DNA]</scope>
    <source>
        <strain evidence="8 9">DSM 11827</strain>
    </source>
</reference>
<feature type="transmembrane region" description="Helical" evidence="7">
    <location>
        <begin position="269"/>
        <end position="288"/>
    </location>
</feature>
<evidence type="ECO:0000313" key="9">
    <source>
        <dbReference type="Proteomes" id="UP000007148"/>
    </source>
</evidence>
<evidence type="ECO:0000256" key="3">
    <source>
        <dbReference type="ARBA" id="ARBA00022692"/>
    </source>
</evidence>
<gene>
    <name evidence="8" type="ORF">PIIN_07252</name>
</gene>
<dbReference type="OMA" id="DFMIEDC"/>
<feature type="transmembrane region" description="Helical" evidence="7">
    <location>
        <begin position="135"/>
        <end position="157"/>
    </location>
</feature>
<keyword evidence="5 7" id="KW-1133">Transmembrane helix</keyword>
<dbReference type="PANTHER" id="PTHR13148">
    <property type="entry name" value="PER1-RELATED"/>
    <property type="match status" value="1"/>
</dbReference>
<evidence type="ECO:0000256" key="1">
    <source>
        <dbReference type="ARBA" id="ARBA00004127"/>
    </source>
</evidence>
<evidence type="ECO:0000256" key="5">
    <source>
        <dbReference type="ARBA" id="ARBA00022989"/>
    </source>
</evidence>
<dbReference type="Proteomes" id="UP000007148">
    <property type="component" value="Unassembled WGS sequence"/>
</dbReference>
<dbReference type="OrthoDB" id="419770at2759"/>
<dbReference type="STRING" id="1109443.G4TPQ4"/>
<dbReference type="InParanoid" id="G4TPQ4"/>
<dbReference type="Pfam" id="PF04080">
    <property type="entry name" value="Per1"/>
    <property type="match status" value="1"/>
</dbReference>
<comment type="function">
    <text evidence="7">Involved in the lipid remodeling steps of GPI-anchor maturation.</text>
</comment>
<dbReference type="EMBL" id="CAFZ01000215">
    <property type="protein sequence ID" value="CCA73297.1"/>
    <property type="molecule type" value="Genomic_DNA"/>
</dbReference>
<feature type="transmembrane region" description="Helical" evidence="7">
    <location>
        <begin position="169"/>
        <end position="189"/>
    </location>
</feature>
<dbReference type="AlphaFoldDB" id="G4TPQ4"/>
<dbReference type="GO" id="GO:0005789">
    <property type="term" value="C:endoplasmic reticulum membrane"/>
    <property type="evidence" value="ECO:0007669"/>
    <property type="project" value="UniProtKB-SubCell"/>
</dbReference>
<evidence type="ECO:0000256" key="6">
    <source>
        <dbReference type="ARBA" id="ARBA00023136"/>
    </source>
</evidence>
<organism evidence="8 9">
    <name type="scientific">Serendipita indica (strain DSM 11827)</name>
    <name type="common">Root endophyte fungus</name>
    <name type="synonym">Piriformospora indica</name>
    <dbReference type="NCBI Taxonomy" id="1109443"/>
    <lineage>
        <taxon>Eukaryota</taxon>
        <taxon>Fungi</taxon>
        <taxon>Dikarya</taxon>
        <taxon>Basidiomycota</taxon>
        <taxon>Agaricomycotina</taxon>
        <taxon>Agaricomycetes</taxon>
        <taxon>Sebacinales</taxon>
        <taxon>Serendipitaceae</taxon>
        <taxon>Serendipita</taxon>
    </lineage>
</organism>
<comment type="caution">
    <text evidence="8">The sequence shown here is derived from an EMBL/GenBank/DDBJ whole genome shotgun (WGS) entry which is preliminary data.</text>
</comment>
<dbReference type="GO" id="GO:0016788">
    <property type="term" value="F:hydrolase activity, acting on ester bonds"/>
    <property type="evidence" value="ECO:0007669"/>
    <property type="project" value="TreeGrafter"/>
</dbReference>
<comment type="caution">
    <text evidence="7">Lacks conserved residue(s) required for the propagation of feature annotation.</text>
</comment>
<comment type="similarity">
    <text evidence="7">Belongs to the PGAP3 family.</text>
</comment>
<feature type="transmembrane region" description="Helical" evidence="7">
    <location>
        <begin position="237"/>
        <end position="257"/>
    </location>
</feature>